<evidence type="ECO:0000313" key="1">
    <source>
        <dbReference type="EMBL" id="QHU35180.1"/>
    </source>
</evidence>
<dbReference type="EMBL" id="MN740584">
    <property type="protein sequence ID" value="QHU35180.1"/>
    <property type="molecule type" value="Genomic_DNA"/>
</dbReference>
<protein>
    <submittedName>
        <fullName evidence="1">Uncharacterized protein</fullName>
    </submittedName>
</protein>
<organism evidence="1">
    <name type="scientific">viral metagenome</name>
    <dbReference type="NCBI Taxonomy" id="1070528"/>
    <lineage>
        <taxon>unclassified sequences</taxon>
        <taxon>metagenomes</taxon>
        <taxon>organismal metagenomes</taxon>
    </lineage>
</organism>
<dbReference type="AlphaFoldDB" id="A0A6C0LXS4"/>
<sequence>MFRRLFLGKKSNPIILGRWGRGSEFQESVKSTWTNSDHCGDIICGKPKNVKDIINNELTIEKLNKKLNKKNNSELK</sequence>
<reference evidence="1" key="1">
    <citation type="journal article" date="2020" name="Nature">
        <title>Giant virus diversity and host interactions through global metagenomics.</title>
        <authorList>
            <person name="Schulz F."/>
            <person name="Roux S."/>
            <person name="Paez-Espino D."/>
            <person name="Jungbluth S."/>
            <person name="Walsh D.A."/>
            <person name="Denef V.J."/>
            <person name="McMahon K.D."/>
            <person name="Konstantinidis K.T."/>
            <person name="Eloe-Fadrosh E.A."/>
            <person name="Kyrpides N.C."/>
            <person name="Woyke T."/>
        </authorList>
    </citation>
    <scope>NUCLEOTIDE SEQUENCE</scope>
    <source>
        <strain evidence="1">GVMAG-S-1017745-26</strain>
    </source>
</reference>
<name>A0A6C0LXS4_9ZZZZ</name>
<accession>A0A6C0LXS4</accession>
<proteinExistence type="predicted"/>